<evidence type="ECO:0000313" key="4">
    <source>
        <dbReference type="Proteomes" id="UP001595974"/>
    </source>
</evidence>
<gene>
    <name evidence="3" type="ORF">ACFPTN_08730</name>
</gene>
<dbReference type="Pfam" id="PF04536">
    <property type="entry name" value="TPM_phosphatase"/>
    <property type="match status" value="1"/>
</dbReference>
<keyword evidence="4" id="KW-1185">Reference proteome</keyword>
<keyword evidence="1" id="KW-0472">Membrane</keyword>
<dbReference type="Gene3D" id="3.10.310.50">
    <property type="match status" value="1"/>
</dbReference>
<reference evidence="4" key="1">
    <citation type="journal article" date="2019" name="Int. J. Syst. Evol. Microbiol.">
        <title>The Global Catalogue of Microorganisms (GCM) 10K type strain sequencing project: providing services to taxonomists for standard genome sequencing and annotation.</title>
        <authorList>
            <consortium name="The Broad Institute Genomics Platform"/>
            <consortium name="The Broad Institute Genome Sequencing Center for Infectious Disease"/>
            <person name="Wu L."/>
            <person name="Ma J."/>
        </authorList>
    </citation>
    <scope>NUCLEOTIDE SEQUENCE [LARGE SCALE GENOMIC DNA]</scope>
    <source>
        <strain evidence="4">SHR3</strain>
    </source>
</reference>
<feature type="transmembrane region" description="Helical" evidence="1">
    <location>
        <begin position="194"/>
        <end position="213"/>
    </location>
</feature>
<evidence type="ECO:0000313" key="3">
    <source>
        <dbReference type="EMBL" id="MFC5769458.1"/>
    </source>
</evidence>
<proteinExistence type="predicted"/>
<dbReference type="Proteomes" id="UP001595974">
    <property type="component" value="Unassembled WGS sequence"/>
</dbReference>
<evidence type="ECO:0000259" key="2">
    <source>
        <dbReference type="Pfam" id="PF04536"/>
    </source>
</evidence>
<comment type="caution">
    <text evidence="3">The sequence shown here is derived from an EMBL/GenBank/DDBJ whole genome shotgun (WGS) entry which is preliminary data.</text>
</comment>
<accession>A0ABW1AQR5</accession>
<dbReference type="RefSeq" id="WP_096446631.1">
    <property type="nucleotide sequence ID" value="NZ_JBHSOG010000030.1"/>
</dbReference>
<name>A0ABW1AQR5_9RHOO</name>
<dbReference type="InterPro" id="IPR007621">
    <property type="entry name" value="TPM_dom"/>
</dbReference>
<organism evidence="3 4">
    <name type="scientific">Thauera sinica</name>
    <dbReference type="NCBI Taxonomy" id="2665146"/>
    <lineage>
        <taxon>Bacteria</taxon>
        <taxon>Pseudomonadati</taxon>
        <taxon>Pseudomonadota</taxon>
        <taxon>Betaproteobacteria</taxon>
        <taxon>Rhodocyclales</taxon>
        <taxon>Zoogloeaceae</taxon>
        <taxon>Thauera</taxon>
    </lineage>
</organism>
<keyword evidence="1" id="KW-0812">Transmembrane</keyword>
<feature type="domain" description="TPM" evidence="2">
    <location>
        <begin position="46"/>
        <end position="169"/>
    </location>
</feature>
<feature type="transmembrane region" description="Helical" evidence="1">
    <location>
        <begin position="225"/>
        <end position="256"/>
    </location>
</feature>
<keyword evidence="1" id="KW-1133">Transmembrane helix</keyword>
<evidence type="ECO:0000256" key="1">
    <source>
        <dbReference type="SAM" id="Phobius"/>
    </source>
</evidence>
<dbReference type="PANTHER" id="PTHR30373:SF2">
    <property type="entry name" value="UPF0603 PROTEIN YGCG"/>
    <property type="match status" value="1"/>
</dbReference>
<dbReference type="PANTHER" id="PTHR30373">
    <property type="entry name" value="UPF0603 PROTEIN YGCG"/>
    <property type="match status" value="1"/>
</dbReference>
<sequence>MKTAARLPGAALAGLLIAVLGLLWLLAPAQAIAQPVQPVPEPSARVVERSGTLTPAQVQALDERLAAFERERGTQIVVLLVPTTAPEDIAAYAFRVADTWKIGRREVGDGILMVVAKNDRRVRIEVARALEGAVPDVAAFRIIDRIITPAFRQGDFAGGIGAGVDALMALVRGEALPLPEAERRDGQQTSLEDLGAFLFVAVPVAGAFLMGVLGRKLGALATGGAAGFVVEILTGSLLLAGIAGVLAAVFVLVLGIGGGGGFGGGGFGGGGSYRGGPVIRGGGGRGGGGFRSGGGGSFGGGGASGSW</sequence>
<dbReference type="EMBL" id="JBHSOG010000030">
    <property type="protein sequence ID" value="MFC5769458.1"/>
    <property type="molecule type" value="Genomic_DNA"/>
</dbReference>
<protein>
    <submittedName>
        <fullName evidence="3">TPM domain-containing protein</fullName>
    </submittedName>
</protein>